<dbReference type="PANTHER" id="PTHR28298">
    <property type="entry name" value="EISOSOME PROTEIN 1"/>
    <property type="match status" value="1"/>
</dbReference>
<feature type="compositionally biased region" description="Basic and acidic residues" evidence="2">
    <location>
        <begin position="905"/>
        <end position="914"/>
    </location>
</feature>
<reference evidence="3" key="1">
    <citation type="journal article" date="2020" name="Front. Microbiol.">
        <title>Phenotypic and Genetic Characterization of the Cheese Ripening Yeast Geotrichum candidum.</title>
        <authorList>
            <person name="Perkins V."/>
            <person name="Vignola S."/>
            <person name="Lessard M.H."/>
            <person name="Plante P.L."/>
            <person name="Corbeil J."/>
            <person name="Dugat-Bony E."/>
            <person name="Frenette M."/>
            <person name="Labrie S."/>
        </authorList>
    </citation>
    <scope>NUCLEOTIDE SEQUENCE</scope>
    <source>
        <strain evidence="3">LMA-70</strain>
    </source>
</reference>
<dbReference type="GO" id="GO:0070941">
    <property type="term" value="P:eisosome assembly"/>
    <property type="evidence" value="ECO:0007669"/>
    <property type="project" value="TreeGrafter"/>
</dbReference>
<accession>A0A9P5G5U2</accession>
<name>A0A9P5G5U2_GEOCN</name>
<feature type="region of interest" description="Disordered" evidence="2">
    <location>
        <begin position="132"/>
        <end position="155"/>
    </location>
</feature>
<gene>
    <name evidence="3" type="ORF">DV451_003092</name>
</gene>
<feature type="compositionally biased region" description="Acidic residues" evidence="2">
    <location>
        <begin position="638"/>
        <end position="649"/>
    </location>
</feature>
<feature type="compositionally biased region" description="Acidic residues" evidence="2">
    <location>
        <begin position="664"/>
        <end position="677"/>
    </location>
</feature>
<feature type="compositionally biased region" description="Basic and acidic residues" evidence="2">
    <location>
        <begin position="572"/>
        <end position="629"/>
    </location>
</feature>
<dbReference type="Pfam" id="PF12757">
    <property type="entry name" value="Eisosome1"/>
    <property type="match status" value="1"/>
</dbReference>
<comment type="similarity">
    <text evidence="1">Belongs to the EIS1 family.</text>
</comment>
<feature type="compositionally biased region" description="Basic and acidic residues" evidence="2">
    <location>
        <begin position="955"/>
        <end position="972"/>
    </location>
</feature>
<feature type="region of interest" description="Disordered" evidence="2">
    <location>
        <begin position="822"/>
        <end position="1062"/>
    </location>
</feature>
<organism evidence="3 4">
    <name type="scientific">Geotrichum candidum</name>
    <name type="common">Oospora lactis</name>
    <name type="synonym">Dipodascus geotrichum</name>
    <dbReference type="NCBI Taxonomy" id="1173061"/>
    <lineage>
        <taxon>Eukaryota</taxon>
        <taxon>Fungi</taxon>
        <taxon>Dikarya</taxon>
        <taxon>Ascomycota</taxon>
        <taxon>Saccharomycotina</taxon>
        <taxon>Dipodascomycetes</taxon>
        <taxon>Dipodascales</taxon>
        <taxon>Dipodascaceae</taxon>
        <taxon>Geotrichum</taxon>
    </lineage>
</organism>
<dbReference type="AlphaFoldDB" id="A0A9P5G5U2"/>
<feature type="region of interest" description="Disordered" evidence="2">
    <location>
        <begin position="723"/>
        <end position="761"/>
    </location>
</feature>
<evidence type="ECO:0008006" key="5">
    <source>
        <dbReference type="Google" id="ProtNLM"/>
    </source>
</evidence>
<feature type="region of interest" description="Disordered" evidence="2">
    <location>
        <begin position="193"/>
        <end position="221"/>
    </location>
</feature>
<feature type="compositionally biased region" description="Low complexity" evidence="2">
    <location>
        <begin position="1007"/>
        <end position="1022"/>
    </location>
</feature>
<feature type="compositionally biased region" description="Low complexity" evidence="2">
    <location>
        <begin position="974"/>
        <end position="992"/>
    </location>
</feature>
<feature type="region of interest" description="Disordered" evidence="2">
    <location>
        <begin position="570"/>
        <end position="677"/>
    </location>
</feature>
<feature type="compositionally biased region" description="Basic and acidic residues" evidence="2">
    <location>
        <begin position="383"/>
        <end position="429"/>
    </location>
</feature>
<proteinExistence type="inferred from homology"/>
<feature type="compositionally biased region" description="Polar residues" evidence="2">
    <location>
        <begin position="776"/>
        <end position="793"/>
    </location>
</feature>
<comment type="caution">
    <text evidence="3">The sequence shown here is derived from an EMBL/GenBank/DDBJ whole genome shotgun (WGS) entry which is preliminary data.</text>
</comment>
<protein>
    <recommendedName>
        <fullName evidence="5">Eisosome protein 1</fullName>
    </recommendedName>
</protein>
<dbReference type="PANTHER" id="PTHR28298:SF1">
    <property type="entry name" value="EISOSOME PROTEIN 1"/>
    <property type="match status" value="1"/>
</dbReference>
<evidence type="ECO:0000256" key="2">
    <source>
        <dbReference type="SAM" id="MobiDB-lite"/>
    </source>
</evidence>
<feature type="compositionally biased region" description="Polar residues" evidence="2">
    <location>
        <begin position="210"/>
        <end position="221"/>
    </location>
</feature>
<feature type="region of interest" description="Disordered" evidence="2">
    <location>
        <begin position="1"/>
        <end position="24"/>
    </location>
</feature>
<feature type="compositionally biased region" description="Polar residues" evidence="2">
    <location>
        <begin position="141"/>
        <end position="152"/>
    </location>
</feature>
<feature type="region of interest" description="Disordered" evidence="2">
    <location>
        <begin position="376"/>
        <end position="429"/>
    </location>
</feature>
<feature type="region of interest" description="Disordered" evidence="2">
    <location>
        <begin position="774"/>
        <end position="801"/>
    </location>
</feature>
<reference evidence="3" key="2">
    <citation type="submission" date="2020-01" db="EMBL/GenBank/DDBJ databases">
        <authorList>
            <person name="Perkins V."/>
            <person name="Lessard M.-H."/>
            <person name="Dugat-Bony E."/>
            <person name="Frenette M."/>
            <person name="Labrie S."/>
        </authorList>
    </citation>
    <scope>NUCLEOTIDE SEQUENCE</scope>
    <source>
        <strain evidence="3">LMA-70</strain>
    </source>
</reference>
<feature type="compositionally biased region" description="Low complexity" evidence="2">
    <location>
        <begin position="916"/>
        <end position="936"/>
    </location>
</feature>
<evidence type="ECO:0000313" key="4">
    <source>
        <dbReference type="Proteomes" id="UP000750522"/>
    </source>
</evidence>
<dbReference type="Proteomes" id="UP000750522">
    <property type="component" value="Unassembled WGS sequence"/>
</dbReference>
<evidence type="ECO:0000256" key="1">
    <source>
        <dbReference type="ARBA" id="ARBA00008528"/>
    </source>
</evidence>
<sequence>MATAATSQSIKTTPSKQDSHVSQASRKAYTINNSVYKIYTESHDSLSATAIYNEKRKHGVFSMPGYPTVGVPTNSSANNADLSLKLWHHETSKTGLQAATLANSSNVSPDIWQPHTTPEASKAAILAKSKTFPPKHGRESISGSGRNASSAALSAHGVSGRDTAASALPDAYAWGDRTNSITPSSRGAHLLGATHATSGTPANARPGKSKTPSFTSISNTKVPDSNYLQNIANLQEVAQKKAEDRLSKLYKPSSIANAGDGAAALAITASREEEQRLAKEREAMTLSGQQYEALMAIARGRAEKKITQIDEDVFYKNPALNLKYYTAALAVAEEKGKGRMVNHGKIDIGGGKFMSQSDIDAIAERNVRPVINEISEKAQAQRQADEERRQTEEEERRKKAEEKRLEQEQKIADRKAANERKAADKAIRNEEKSKNRAYWEAIRAEDREKKAAEKAARDKVKNEQKVLLEQKRAEKRDAKILQKSKLKEEKRLFAASRRAEKLALKTAVATTAAAVAQAKEAESLAHAEVQKLNALKLSAETKLEAARLAESHAESEAQAEKARAEATLAEAEIAKADAQTKEAEARRVEAEAEKARADAEAEKAKEKQRIGEEEAQKQELEFDQREAEINKQTSAENAEVDEATSDAEVAEATSDAEHDTNTSEVEEKDENLEDESEAVAKDAIAPLAVVPDVNLPAETEASDKPITSADSLEKVDAPLAVVPDVNLSPETEASEKPITSADSLEKVGAPDVPPVQTSIDPFGGLASTVKAVDTDVTPSKPSEDSTVAATDTTLAPPYSEKPIVDGVEAAVTEKPIVETVNAEKPSVEAADAITPPVSEAKSESLITKPAAESRNTNSSIVSIKGGVPGTLEAPATNGDATVTPTSEYKDAENGTSTADVVPQEIETKAVETKPADVSPSTSPTVDSTASTGSPTSPKKRRSSKTKSFFSKVKSKAREELSSLKSSSKDKKVTSKQPTVTTAASVTTAPATTESEKKTGISSKTDASHGGVSAASAARAALGQPTEDAETSVVDNSKPTLERTFSGFSQGSDEAVETPTAEYKDAVTDAKEAAMKLKDDVTDAKETAAETGTDAAGNKFFFSEDVDSIKDDNALTSKN</sequence>
<dbReference type="EMBL" id="QQZK01000063">
    <property type="protein sequence ID" value="KAF5099145.1"/>
    <property type="molecule type" value="Genomic_DNA"/>
</dbReference>
<dbReference type="InterPro" id="IPR024527">
    <property type="entry name" value="Eisosome1"/>
</dbReference>
<evidence type="ECO:0000313" key="3">
    <source>
        <dbReference type="EMBL" id="KAF5099145.1"/>
    </source>
</evidence>